<dbReference type="Pfam" id="PF00118">
    <property type="entry name" value="Cpn60_TCP1"/>
    <property type="match status" value="1"/>
</dbReference>
<dbReference type="InterPro" id="IPR027413">
    <property type="entry name" value="GROEL-like_equatorial_sf"/>
</dbReference>
<dbReference type="InterPro" id="IPR027409">
    <property type="entry name" value="GroEL-like_apical_dom_sf"/>
</dbReference>
<dbReference type="PANTHER" id="PTHR46787">
    <property type="entry name" value="SYNDROMES PUTATIVE CHAPERONIN-RELATED"/>
    <property type="match status" value="1"/>
</dbReference>
<dbReference type="GO" id="GO:0051877">
    <property type="term" value="P:pigment granule aggregation in cell center"/>
    <property type="evidence" value="ECO:0007669"/>
    <property type="project" value="Ensembl"/>
</dbReference>
<dbReference type="RefSeq" id="XP_030234465.1">
    <property type="nucleotide sequence ID" value="XM_030378605.1"/>
</dbReference>
<dbReference type="GO" id="GO:0005634">
    <property type="term" value="C:nucleus"/>
    <property type="evidence" value="ECO:0007669"/>
    <property type="project" value="Ensembl"/>
</dbReference>
<dbReference type="GO" id="GO:0006457">
    <property type="term" value="P:protein folding"/>
    <property type="evidence" value="ECO:0007669"/>
    <property type="project" value="InterPro"/>
</dbReference>
<dbReference type="GO" id="GO:0051082">
    <property type="term" value="F:unfolded protein binding"/>
    <property type="evidence" value="ECO:0007669"/>
    <property type="project" value="InterPro"/>
</dbReference>
<dbReference type="Gene3D" id="1.10.560.10">
    <property type="entry name" value="GroEL-like equatorial domain"/>
    <property type="match status" value="1"/>
</dbReference>
<dbReference type="GO" id="GO:1902636">
    <property type="term" value="C:kinociliary basal body"/>
    <property type="evidence" value="ECO:0007669"/>
    <property type="project" value="TreeGrafter"/>
</dbReference>
<dbReference type="Proteomes" id="UP000694546">
    <property type="component" value="Chromosome 15"/>
</dbReference>
<accession>A0A8C5F9X7</accession>
<organism evidence="1 2">
    <name type="scientific">Gadus morhua</name>
    <name type="common">Atlantic cod</name>
    <dbReference type="NCBI Taxonomy" id="8049"/>
    <lineage>
        <taxon>Eukaryota</taxon>
        <taxon>Metazoa</taxon>
        <taxon>Chordata</taxon>
        <taxon>Craniata</taxon>
        <taxon>Vertebrata</taxon>
        <taxon>Euteleostomi</taxon>
        <taxon>Actinopterygii</taxon>
        <taxon>Neopterygii</taxon>
        <taxon>Teleostei</taxon>
        <taxon>Neoteleostei</taxon>
        <taxon>Acanthomorphata</taxon>
        <taxon>Zeiogadaria</taxon>
        <taxon>Gadariae</taxon>
        <taxon>Gadiformes</taxon>
        <taxon>Gadoidei</taxon>
        <taxon>Gadidae</taxon>
        <taxon>Gadus</taxon>
    </lineage>
</organism>
<dbReference type="SUPFAM" id="SSF52029">
    <property type="entry name" value="GroEL apical domain-like"/>
    <property type="match status" value="1"/>
</dbReference>
<dbReference type="Gene3D" id="3.50.7.10">
    <property type="entry name" value="GroEL"/>
    <property type="match status" value="1"/>
</dbReference>
<dbReference type="GO" id="GO:0070121">
    <property type="term" value="P:Kupffer's vesicle development"/>
    <property type="evidence" value="ECO:0007669"/>
    <property type="project" value="Ensembl"/>
</dbReference>
<dbReference type="GO" id="GO:0060271">
    <property type="term" value="P:cilium assembly"/>
    <property type="evidence" value="ECO:0007669"/>
    <property type="project" value="Ensembl"/>
</dbReference>
<name>A0A8C5F9X7_GADMO</name>
<keyword evidence="2" id="KW-1185">Reference proteome</keyword>
<reference evidence="1" key="2">
    <citation type="submission" date="2025-09" db="UniProtKB">
        <authorList>
            <consortium name="Ensembl"/>
        </authorList>
    </citation>
    <scope>IDENTIFICATION</scope>
</reference>
<dbReference type="GO" id="GO:0001947">
    <property type="term" value="P:heart looping"/>
    <property type="evidence" value="ECO:0007669"/>
    <property type="project" value="Ensembl"/>
</dbReference>
<evidence type="ECO:0000313" key="1">
    <source>
        <dbReference type="Ensembl" id="ENSGMOP00000020346.2"/>
    </source>
</evidence>
<dbReference type="GeneID" id="115559637"/>
<dbReference type="GO" id="GO:0060027">
    <property type="term" value="P:convergent extension involved in gastrulation"/>
    <property type="evidence" value="ECO:0007669"/>
    <property type="project" value="Ensembl"/>
</dbReference>
<dbReference type="OrthoDB" id="528704at2759"/>
<dbReference type="InterPro" id="IPR027410">
    <property type="entry name" value="TCP-1-like_intermed_sf"/>
</dbReference>
<dbReference type="InterPro" id="IPR002423">
    <property type="entry name" value="Cpn60/GroEL/TCP-1"/>
</dbReference>
<protein>
    <submittedName>
        <fullName evidence="1">MKKS centrosomal shuttling protein</fullName>
    </submittedName>
</protein>
<dbReference type="GO" id="GO:0032402">
    <property type="term" value="P:melanosome transport"/>
    <property type="evidence" value="ECO:0007669"/>
    <property type="project" value="Ensembl"/>
</dbReference>
<evidence type="ECO:0000313" key="2">
    <source>
        <dbReference type="Proteomes" id="UP000694546"/>
    </source>
</evidence>
<proteinExistence type="predicted"/>
<dbReference type="GO" id="GO:0043010">
    <property type="term" value="P:camera-type eye development"/>
    <property type="evidence" value="ECO:0007669"/>
    <property type="project" value="Ensembl"/>
</dbReference>
<gene>
    <name evidence="1" type="primary">mkks</name>
</gene>
<dbReference type="GO" id="GO:0005524">
    <property type="term" value="F:ATP binding"/>
    <property type="evidence" value="ECO:0007669"/>
    <property type="project" value="InterPro"/>
</dbReference>
<dbReference type="GO" id="GO:0005737">
    <property type="term" value="C:cytoplasm"/>
    <property type="evidence" value="ECO:0007669"/>
    <property type="project" value="Ensembl"/>
</dbReference>
<dbReference type="PANTHER" id="PTHR46787:SF1">
    <property type="entry name" value="MOLECULAR CHAPERONE MKKS"/>
    <property type="match status" value="1"/>
</dbReference>
<dbReference type="OMA" id="LFVCQKV"/>
<dbReference type="InterPro" id="IPR028790">
    <property type="entry name" value="MKKS"/>
</dbReference>
<dbReference type="GO" id="GO:0051131">
    <property type="term" value="P:chaperone-mediated protein complex assembly"/>
    <property type="evidence" value="ECO:0007669"/>
    <property type="project" value="TreeGrafter"/>
</dbReference>
<sequence>MSRLSKKSPALCTDLPLENPDICQKLNVFKQLLTSCFGPNGKLKQVHNNIGGHSVTTSTSEVLLQSVSPSHPLLKFIAASVLNHVGRFSDCGLFAAILCFALIDQAKLSGLRRNVSISINQYLLDICTAYLHQDECGCKVQLDFSSSKNLITLARSVISSKPACMLREQEALHISMLAVQAFLLTVPCESPGNVRLGSTVTVAVEGPPVAQSAVFPGLMLEIPDHFKLSNKNNFQSQPTKMVLFSVSLSGDLFETDEGTVEVYHGADVESQILDQLLVLGRCAVEDRVELFVCQKVIHPVLQQYLNQHDVVVLERLGAALVEPLAELTGSQPLASLLSTIPPEAYGLARGLNVKNFGSKKMLHLEAPGEAVICTMVLCHRNQTLLSELKVVVQKAQHVLRLTLREPSALLGGGCTETHLAAYVRYEGIRRAAEATSSLCCSPTEYLLGTEAFARSLEGVARALEHDGGTPMVDLTHGHHWAVPVDETPDLEGKPLRRCGCGLVRGSSVESWTFLSTKYAEFSPAVPPGGRAAAAQPAVLDCFAAKMNALQVAVETANLLQDIRYIVQDKN</sequence>
<dbReference type="AlphaFoldDB" id="A0A8C5F9X7"/>
<dbReference type="GeneTree" id="ENSGT00390000007214"/>
<dbReference type="GO" id="GO:0048839">
    <property type="term" value="P:inner ear development"/>
    <property type="evidence" value="ECO:0007669"/>
    <property type="project" value="Ensembl"/>
</dbReference>
<dbReference type="Gene3D" id="3.30.260.10">
    <property type="entry name" value="TCP-1-like chaperonin intermediate domain"/>
    <property type="match status" value="1"/>
</dbReference>
<dbReference type="SUPFAM" id="SSF48592">
    <property type="entry name" value="GroEL equatorial domain-like"/>
    <property type="match status" value="1"/>
</dbReference>
<dbReference type="CDD" id="cd03333">
    <property type="entry name" value="chaperonin_like"/>
    <property type="match status" value="1"/>
</dbReference>
<reference evidence="1" key="1">
    <citation type="submission" date="2025-08" db="UniProtKB">
        <authorList>
            <consortium name="Ensembl"/>
        </authorList>
    </citation>
    <scope>IDENTIFICATION</scope>
</reference>
<dbReference type="Ensembl" id="ENSGMOT00000020846.2">
    <property type="protein sequence ID" value="ENSGMOP00000020346.2"/>
    <property type="gene ID" value="ENSGMOG00000018936.2"/>
</dbReference>